<sequence>MRSETQRKQCLYHWFCECKSAEKVCASAFGDDCKLEAGCFYSRPVKGMTLEFEELCKNGCVEASGNDKCSSDEECQCRDDKATRGSSWPTSCGFKANAIYKCNGDKDSISTKDTNCDGSGGCEGVDGV</sequence>
<feature type="non-terminal residue" evidence="1">
    <location>
        <position position="128"/>
    </location>
</feature>
<name>A0AAD4D4E5_9FUNG</name>
<dbReference type="EMBL" id="JAAAIL010001733">
    <property type="protein sequence ID" value="KAG0265647.1"/>
    <property type="molecule type" value="Genomic_DNA"/>
</dbReference>
<proteinExistence type="predicted"/>
<protein>
    <submittedName>
        <fullName evidence="1">Uncharacterized protein</fullName>
    </submittedName>
</protein>
<gene>
    <name evidence="1" type="ORF">BGZ95_003259</name>
</gene>
<keyword evidence="2" id="KW-1185">Reference proteome</keyword>
<comment type="caution">
    <text evidence="1">The sequence shown here is derived from an EMBL/GenBank/DDBJ whole genome shotgun (WGS) entry which is preliminary data.</text>
</comment>
<dbReference type="Proteomes" id="UP001194580">
    <property type="component" value="Unassembled WGS sequence"/>
</dbReference>
<evidence type="ECO:0000313" key="1">
    <source>
        <dbReference type="EMBL" id="KAG0265647.1"/>
    </source>
</evidence>
<accession>A0AAD4D4E5</accession>
<reference evidence="1" key="1">
    <citation type="journal article" date="2020" name="Fungal Divers.">
        <title>Resolving the Mortierellaceae phylogeny through synthesis of multi-gene phylogenetics and phylogenomics.</title>
        <authorList>
            <person name="Vandepol N."/>
            <person name="Liber J."/>
            <person name="Desiro A."/>
            <person name="Na H."/>
            <person name="Kennedy M."/>
            <person name="Barry K."/>
            <person name="Grigoriev I.V."/>
            <person name="Miller A.N."/>
            <person name="O'Donnell K."/>
            <person name="Stajich J.E."/>
            <person name="Bonito G."/>
        </authorList>
    </citation>
    <scope>NUCLEOTIDE SEQUENCE</scope>
    <source>
        <strain evidence="1">NRRL 28262</strain>
    </source>
</reference>
<evidence type="ECO:0000313" key="2">
    <source>
        <dbReference type="Proteomes" id="UP001194580"/>
    </source>
</evidence>
<dbReference type="AlphaFoldDB" id="A0AAD4D4E5"/>
<organism evidence="1 2">
    <name type="scientific">Linnemannia exigua</name>
    <dbReference type="NCBI Taxonomy" id="604196"/>
    <lineage>
        <taxon>Eukaryota</taxon>
        <taxon>Fungi</taxon>
        <taxon>Fungi incertae sedis</taxon>
        <taxon>Mucoromycota</taxon>
        <taxon>Mortierellomycotina</taxon>
        <taxon>Mortierellomycetes</taxon>
        <taxon>Mortierellales</taxon>
        <taxon>Mortierellaceae</taxon>
        <taxon>Linnemannia</taxon>
    </lineage>
</organism>